<dbReference type="Proteomes" id="UP001151582">
    <property type="component" value="Unassembled WGS sequence"/>
</dbReference>
<keyword evidence="4" id="KW-1185">Reference proteome</keyword>
<dbReference type="PANTHER" id="PTHR13318">
    <property type="entry name" value="PARTNER OF PAIRED, ISOFORM B-RELATED"/>
    <property type="match status" value="1"/>
</dbReference>
<name>A0A9W8B597_9FUNG</name>
<feature type="compositionally biased region" description="Polar residues" evidence="1">
    <location>
        <begin position="872"/>
        <end position="882"/>
    </location>
</feature>
<feature type="compositionally biased region" description="Polar residues" evidence="1">
    <location>
        <begin position="821"/>
        <end position="835"/>
    </location>
</feature>
<dbReference type="InterPro" id="IPR001810">
    <property type="entry name" value="F-box_dom"/>
</dbReference>
<dbReference type="SMART" id="SM00367">
    <property type="entry name" value="LRR_CC"/>
    <property type="match status" value="3"/>
</dbReference>
<dbReference type="Gene3D" id="3.80.10.10">
    <property type="entry name" value="Ribonuclease Inhibitor"/>
    <property type="match status" value="2"/>
</dbReference>
<evidence type="ECO:0000256" key="1">
    <source>
        <dbReference type="SAM" id="MobiDB-lite"/>
    </source>
</evidence>
<feature type="compositionally biased region" description="Low complexity" evidence="1">
    <location>
        <begin position="1418"/>
        <end position="1429"/>
    </location>
</feature>
<evidence type="ECO:0000313" key="3">
    <source>
        <dbReference type="EMBL" id="KAJ1983922.1"/>
    </source>
</evidence>
<dbReference type="InterPro" id="IPR032675">
    <property type="entry name" value="LRR_dom_sf"/>
</dbReference>
<gene>
    <name evidence="3" type="primary">NMD5_1</name>
    <name evidence="3" type="ORF">H4R34_000977</name>
</gene>
<dbReference type="Pfam" id="PF12937">
    <property type="entry name" value="F-box-like"/>
    <property type="match status" value="1"/>
</dbReference>
<dbReference type="InterPro" id="IPR006553">
    <property type="entry name" value="Leu-rich_rpt_Cys-con_subtyp"/>
</dbReference>
<feature type="region of interest" description="Disordered" evidence="1">
    <location>
        <begin position="1378"/>
        <end position="1429"/>
    </location>
</feature>
<dbReference type="SUPFAM" id="SSF81383">
    <property type="entry name" value="F-box domain"/>
    <property type="match status" value="1"/>
</dbReference>
<feature type="region of interest" description="Disordered" evidence="1">
    <location>
        <begin position="1242"/>
        <end position="1262"/>
    </location>
</feature>
<feature type="compositionally biased region" description="Low complexity" evidence="1">
    <location>
        <begin position="1162"/>
        <end position="1181"/>
    </location>
</feature>
<dbReference type="SUPFAM" id="SSF52047">
    <property type="entry name" value="RNI-like"/>
    <property type="match status" value="1"/>
</dbReference>
<feature type="compositionally biased region" description="Polar residues" evidence="1">
    <location>
        <begin position="970"/>
        <end position="983"/>
    </location>
</feature>
<organism evidence="3 4">
    <name type="scientific">Dimargaris verticillata</name>
    <dbReference type="NCBI Taxonomy" id="2761393"/>
    <lineage>
        <taxon>Eukaryota</taxon>
        <taxon>Fungi</taxon>
        <taxon>Fungi incertae sedis</taxon>
        <taxon>Zoopagomycota</taxon>
        <taxon>Kickxellomycotina</taxon>
        <taxon>Dimargaritomycetes</taxon>
        <taxon>Dimargaritales</taxon>
        <taxon>Dimargaritaceae</taxon>
        <taxon>Dimargaris</taxon>
    </lineage>
</organism>
<feature type="compositionally biased region" description="Polar residues" evidence="1">
    <location>
        <begin position="1038"/>
        <end position="1050"/>
    </location>
</feature>
<dbReference type="GO" id="GO:0031146">
    <property type="term" value="P:SCF-dependent proteasomal ubiquitin-dependent protein catabolic process"/>
    <property type="evidence" value="ECO:0007669"/>
    <property type="project" value="TreeGrafter"/>
</dbReference>
<dbReference type="GO" id="GO:0019005">
    <property type="term" value="C:SCF ubiquitin ligase complex"/>
    <property type="evidence" value="ECO:0007669"/>
    <property type="project" value="TreeGrafter"/>
</dbReference>
<feature type="region of interest" description="Disordered" evidence="1">
    <location>
        <begin position="716"/>
        <end position="920"/>
    </location>
</feature>
<feature type="compositionally biased region" description="Low complexity" evidence="1">
    <location>
        <begin position="772"/>
        <end position="790"/>
    </location>
</feature>
<dbReference type="EMBL" id="JANBQB010000036">
    <property type="protein sequence ID" value="KAJ1983922.1"/>
    <property type="molecule type" value="Genomic_DNA"/>
</dbReference>
<feature type="region of interest" description="Disordered" evidence="1">
    <location>
        <begin position="1276"/>
        <end position="1308"/>
    </location>
</feature>
<dbReference type="OrthoDB" id="10257471at2759"/>
<feature type="region of interest" description="Disordered" evidence="1">
    <location>
        <begin position="937"/>
        <end position="1181"/>
    </location>
</feature>
<evidence type="ECO:0000259" key="2">
    <source>
        <dbReference type="Pfam" id="PF12937"/>
    </source>
</evidence>
<dbReference type="InterPro" id="IPR036047">
    <property type="entry name" value="F-box-like_dom_sf"/>
</dbReference>
<protein>
    <submittedName>
        <fullName evidence="3">Nonsense-mediated mRNA decay protein 5</fullName>
    </submittedName>
</protein>
<feature type="compositionally biased region" description="Polar residues" evidence="1">
    <location>
        <begin position="1117"/>
        <end position="1128"/>
    </location>
</feature>
<accession>A0A9W8B597</accession>
<reference evidence="3" key="1">
    <citation type="submission" date="2022-07" db="EMBL/GenBank/DDBJ databases">
        <title>Phylogenomic reconstructions and comparative analyses of Kickxellomycotina fungi.</title>
        <authorList>
            <person name="Reynolds N.K."/>
            <person name="Stajich J.E."/>
            <person name="Barry K."/>
            <person name="Grigoriev I.V."/>
            <person name="Crous P."/>
            <person name="Smith M.E."/>
        </authorList>
    </citation>
    <scope>NUCLEOTIDE SEQUENCE</scope>
    <source>
        <strain evidence="3">RSA 567</strain>
    </source>
</reference>
<dbReference type="CDD" id="cd09917">
    <property type="entry name" value="F-box_SF"/>
    <property type="match status" value="1"/>
</dbReference>
<sequence>MAGMDRPIDPVPWEGLEFPTPSLLQSMPPKVLRRICAYLSPESTDLLQLALTCRDLKQLSLEYLWRCPRFRQPQNFHQFLTSVHRYRDTAARIRCLRIMVTPAHEFRVMGNRSTTTVILDPSQLLAHPALAQHPCHRQVQNSILADPHIIITLVRLCENLRELAIYGWKIRDQHLLTLASLCSRLRRFELVGGSHYSIQSLVQTVYRMPRLEALTLDTNISITPELAKLCATKQIQLTTLKLAGAGVTSDALAPILASSSELACLAVAPLLDFTDTQLHQWTSSHLNLQSITLADTAVDARTLCHLLEHCAHLRHLDIRRAAKFGPDTAVPEWMVPISASLQVLIVDNLLMTDDLALMIASNCRSLELLGIRGCEQFTDEGVAHFAQNLTNLIGITLVQCLQVTENALGTLADHQHEALLYVVLEQCKVHSSSAVEQFTQSCPRLKFLAVKGVETIQQAFAYQFSSPQGAQAARRSPAVSSPPAIQRLFSPLYEPSHPLYSALTENQAVKALAPSEGNGQSASYSAQESSNRWVQYFNQLPKAPEPTCRAQPPSAHRMPNEIGWTPANLDKHPHPSSALHLHHASPVHRSLSRDSVVMPQPATLCAHGSAQSDFDGEANFTTKQAKSGNSDRTIKGRFVERPMQPRETNADALMYQMPPNVHVAPSGYTQHPPLSRVPSTLSQASSSLHQFPPYLSAGISPVLAYNHLPGPTGPALVAVPPPAQGPVRDGPALPINGNRSLAETAGAPPSTQPKESVTDLINKLAAVRQASKHSQPSKSTPSPSEPSSTPGRPDSAVATPSDTLWVGSELPKPFYPRSARPKSNQGISPSTSVISPASAAPGTDPAAKTSPQSNASPSPASVPFPHLKPQSDLPNTPTNSLKRGTMGATPSPHPSTGTMGTGMSPPVFNPPVDSQLATRASPSAVVPGALLNRPSKAIPIRAPIQQDKASDETTARHNAFKTGPGDSTEHVTNGVTHLNSTGKGTVAPVSPMLPSKPSLAQTRKDPIDLKSARSASPIHPTAAQGTTNGLAKAAQPLKRQSATDFRTAESTVGPAAKQPPSTSTETSKKRSKNAQGEACDIALPSPTLSQNGADGFVYPPYQQELLSTKVNGKDNTTRSAKLSDTANDFSRGSSASRTRETTSRRQRNRSKRKTAECKPSGDSRFSVSSGSSAPASPKKAISTMPRVANFVAIPIPTFPVDKLASSMTPSGEPLATVPKPADALMEPILPGKNEPKPKLALQPANGDTEPTAGPLAGAKGAPKTLVQPVNGVATEERAGNAAKENSVPPDQPSSTTNEAKKTSKACKRRSTRVMVPGRGKLILDLNIETKAGTRESLMVYEHDDTRQAARNFCQRHEMGDLEDGLVRLIEDGRAKKMAKRGKAKSNSVSSTTSVQSALAASVAGESGAGPRVHHGKASNGSGNPSSVVV</sequence>
<proteinExistence type="predicted"/>
<feature type="domain" description="F-box" evidence="2">
    <location>
        <begin position="25"/>
        <end position="70"/>
    </location>
</feature>
<evidence type="ECO:0000313" key="4">
    <source>
        <dbReference type="Proteomes" id="UP001151582"/>
    </source>
</evidence>
<feature type="compositionally biased region" description="Basic and acidic residues" evidence="1">
    <location>
        <begin position="1002"/>
        <end position="1011"/>
    </location>
</feature>
<feature type="compositionally biased region" description="Low complexity" evidence="1">
    <location>
        <begin position="850"/>
        <end position="865"/>
    </location>
</feature>
<feature type="compositionally biased region" description="Low complexity" evidence="1">
    <location>
        <begin position="1250"/>
        <end position="1262"/>
    </location>
</feature>
<feature type="compositionally biased region" description="Low complexity" evidence="1">
    <location>
        <begin position="1384"/>
        <end position="1403"/>
    </location>
</feature>
<comment type="caution">
    <text evidence="3">The sequence shown here is derived from an EMBL/GenBank/DDBJ whole genome shotgun (WGS) entry which is preliminary data.</text>
</comment>